<dbReference type="PROSITE" id="PS51257">
    <property type="entry name" value="PROKAR_LIPOPROTEIN"/>
    <property type="match status" value="1"/>
</dbReference>
<dbReference type="Proteomes" id="UP000283387">
    <property type="component" value="Unassembled WGS sequence"/>
</dbReference>
<dbReference type="OrthoDB" id="1121752at2"/>
<name>A0A419W2Z2_9BACT</name>
<protein>
    <submittedName>
        <fullName evidence="3">Outer membrane protein with beta-barrel domain</fullName>
    </submittedName>
</protein>
<evidence type="ECO:0000259" key="2">
    <source>
        <dbReference type="Pfam" id="PF13568"/>
    </source>
</evidence>
<dbReference type="AlphaFoldDB" id="A0A419W2Z2"/>
<accession>A0A419W2Z2</accession>
<evidence type="ECO:0000256" key="1">
    <source>
        <dbReference type="SAM" id="SignalP"/>
    </source>
</evidence>
<gene>
    <name evidence="3" type="ORF">BC643_0190</name>
</gene>
<evidence type="ECO:0000313" key="3">
    <source>
        <dbReference type="EMBL" id="RKD89857.1"/>
    </source>
</evidence>
<comment type="caution">
    <text evidence="3">The sequence shown here is derived from an EMBL/GenBank/DDBJ whole genome shotgun (WGS) entry which is preliminary data.</text>
</comment>
<sequence>MNKKLKLKLTFIGILFFSCMNLNAQNFDLGIAAGFDRASLHLSNSAENNLTYEISSIGTYNINGYLSFKDNGFWGLSVEPGIIRKGWNQSYNSNDQKNKLRLYYLQIPILSDFYLSDRFFISIGPEIDYLISAKNKYDSNTQDIVKYLNRFELSGMIGISLKINEFVTTSLRYSHGLTEVSKDFIWTNSEIQNPDESKDTNRYFQIILKMRIKNWQ</sequence>
<evidence type="ECO:0000313" key="4">
    <source>
        <dbReference type="Proteomes" id="UP000283387"/>
    </source>
</evidence>
<feature type="chain" id="PRO_5019259345" evidence="1">
    <location>
        <begin position="25"/>
        <end position="216"/>
    </location>
</feature>
<keyword evidence="4" id="KW-1185">Reference proteome</keyword>
<dbReference type="EMBL" id="RAPN01000001">
    <property type="protein sequence ID" value="RKD89857.1"/>
    <property type="molecule type" value="Genomic_DNA"/>
</dbReference>
<keyword evidence="1" id="KW-0732">Signal</keyword>
<dbReference type="RefSeq" id="WP_120271305.1">
    <property type="nucleotide sequence ID" value="NZ_RAPN01000001.1"/>
</dbReference>
<reference evidence="3 4" key="1">
    <citation type="submission" date="2018-09" db="EMBL/GenBank/DDBJ databases">
        <title>Genomic Encyclopedia of Archaeal and Bacterial Type Strains, Phase II (KMG-II): from individual species to whole genera.</title>
        <authorList>
            <person name="Goeker M."/>
        </authorList>
    </citation>
    <scope>NUCLEOTIDE SEQUENCE [LARGE SCALE GENOMIC DNA]</scope>
    <source>
        <strain evidence="3 4">DSM 27148</strain>
    </source>
</reference>
<organism evidence="3 4">
    <name type="scientific">Mangrovibacterium diazotrophicum</name>
    <dbReference type="NCBI Taxonomy" id="1261403"/>
    <lineage>
        <taxon>Bacteria</taxon>
        <taxon>Pseudomonadati</taxon>
        <taxon>Bacteroidota</taxon>
        <taxon>Bacteroidia</taxon>
        <taxon>Marinilabiliales</taxon>
        <taxon>Prolixibacteraceae</taxon>
        <taxon>Mangrovibacterium</taxon>
    </lineage>
</organism>
<feature type="signal peptide" evidence="1">
    <location>
        <begin position="1"/>
        <end position="24"/>
    </location>
</feature>
<proteinExistence type="predicted"/>
<dbReference type="Pfam" id="PF13568">
    <property type="entry name" value="OMP_b-brl_2"/>
    <property type="match status" value="1"/>
</dbReference>
<feature type="domain" description="Outer membrane protein beta-barrel" evidence="2">
    <location>
        <begin position="23"/>
        <end position="180"/>
    </location>
</feature>
<dbReference type="InterPro" id="IPR025665">
    <property type="entry name" value="Beta-barrel_OMP_2"/>
</dbReference>